<protein>
    <submittedName>
        <fullName evidence="7">Major facilitator superfamily (MFS) profile domain-containing protein</fullName>
    </submittedName>
</protein>
<keyword evidence="3 5" id="KW-1133">Transmembrane helix</keyword>
<evidence type="ECO:0000256" key="1">
    <source>
        <dbReference type="ARBA" id="ARBA00004141"/>
    </source>
</evidence>
<dbReference type="InterPro" id="IPR011701">
    <property type="entry name" value="MFS"/>
</dbReference>
<keyword evidence="4 5" id="KW-0472">Membrane</keyword>
<dbReference type="AlphaFoldDB" id="A0A914PSK0"/>
<dbReference type="Gene3D" id="1.20.1250.20">
    <property type="entry name" value="MFS general substrate transporter like domains"/>
    <property type="match status" value="1"/>
</dbReference>
<dbReference type="PANTHER" id="PTHR23510">
    <property type="entry name" value="INNER MEMBRANE TRANSPORT PROTEIN YAJR"/>
    <property type="match status" value="1"/>
</dbReference>
<evidence type="ECO:0000256" key="4">
    <source>
        <dbReference type="ARBA" id="ARBA00023136"/>
    </source>
</evidence>
<evidence type="ECO:0000313" key="7">
    <source>
        <dbReference type="WBParaSite" id="PDA_v2.g21127.t1"/>
    </source>
</evidence>
<reference evidence="7" key="1">
    <citation type="submission" date="2022-11" db="UniProtKB">
        <authorList>
            <consortium name="WormBaseParasite"/>
        </authorList>
    </citation>
    <scope>IDENTIFICATION</scope>
</reference>
<name>A0A914PSK0_9BILA</name>
<dbReference type="GO" id="GO:0022857">
    <property type="term" value="F:transmembrane transporter activity"/>
    <property type="evidence" value="ECO:0007669"/>
    <property type="project" value="InterPro"/>
</dbReference>
<proteinExistence type="predicted"/>
<accession>A0A914PSK0</accession>
<keyword evidence="6" id="KW-1185">Reference proteome</keyword>
<evidence type="ECO:0000256" key="5">
    <source>
        <dbReference type="SAM" id="Phobius"/>
    </source>
</evidence>
<feature type="transmembrane region" description="Helical" evidence="5">
    <location>
        <begin position="99"/>
        <end position="118"/>
    </location>
</feature>
<keyword evidence="2 5" id="KW-0812">Transmembrane</keyword>
<dbReference type="WBParaSite" id="PDA_v2.g21127.t1">
    <property type="protein sequence ID" value="PDA_v2.g21127.t1"/>
    <property type="gene ID" value="PDA_v2.g21127"/>
</dbReference>
<feature type="transmembrane region" description="Helical" evidence="5">
    <location>
        <begin position="35"/>
        <end position="60"/>
    </location>
</feature>
<organism evidence="6 7">
    <name type="scientific">Panagrolaimus davidi</name>
    <dbReference type="NCBI Taxonomy" id="227884"/>
    <lineage>
        <taxon>Eukaryota</taxon>
        <taxon>Metazoa</taxon>
        <taxon>Ecdysozoa</taxon>
        <taxon>Nematoda</taxon>
        <taxon>Chromadorea</taxon>
        <taxon>Rhabditida</taxon>
        <taxon>Tylenchina</taxon>
        <taxon>Panagrolaimomorpha</taxon>
        <taxon>Panagrolaimoidea</taxon>
        <taxon>Panagrolaimidae</taxon>
        <taxon>Panagrolaimus</taxon>
    </lineage>
</organism>
<dbReference type="InterPro" id="IPR036259">
    <property type="entry name" value="MFS_trans_sf"/>
</dbReference>
<evidence type="ECO:0000313" key="6">
    <source>
        <dbReference type="Proteomes" id="UP000887578"/>
    </source>
</evidence>
<comment type="subcellular location">
    <subcellularLocation>
        <location evidence="1">Membrane</location>
        <topology evidence="1">Multi-pass membrane protein</topology>
    </subcellularLocation>
</comment>
<dbReference type="PANTHER" id="PTHR23510:SF22">
    <property type="entry name" value="MAJOR FACILITATOR SUPERFAMILY (MFS) PROFILE DOMAIN-CONTAINING PROTEIN"/>
    <property type="match status" value="1"/>
</dbReference>
<dbReference type="Pfam" id="PF07690">
    <property type="entry name" value="MFS_1"/>
    <property type="match status" value="1"/>
</dbReference>
<evidence type="ECO:0000256" key="3">
    <source>
        <dbReference type="ARBA" id="ARBA00022989"/>
    </source>
</evidence>
<sequence length="165" mass="18504">MYNSTTSIIGKTYGCNTDKFTWCQKLRPVNVYLYYTAYIIALGFAFPVLNITVATIFSKILGPRRQGTQQGIFQASGSAARTIGPIAVSMLYTKYGPQMAWNMEIAVIAVTLLVWLIFYRRMVALKIPTPDPEICKILNANDAMIISDFKPRTMTHKTLTSCKTI</sequence>
<dbReference type="GO" id="GO:0005765">
    <property type="term" value="C:lysosomal membrane"/>
    <property type="evidence" value="ECO:0007669"/>
    <property type="project" value="TreeGrafter"/>
</dbReference>
<dbReference type="InterPro" id="IPR051068">
    <property type="entry name" value="MFS_Domain-Containing_Protein"/>
</dbReference>
<evidence type="ECO:0000256" key="2">
    <source>
        <dbReference type="ARBA" id="ARBA00022692"/>
    </source>
</evidence>
<dbReference type="Proteomes" id="UP000887578">
    <property type="component" value="Unplaced"/>
</dbReference>
<dbReference type="SUPFAM" id="SSF103473">
    <property type="entry name" value="MFS general substrate transporter"/>
    <property type="match status" value="1"/>
</dbReference>